<dbReference type="InterPro" id="IPR016193">
    <property type="entry name" value="Cytidine_deaminase-like"/>
</dbReference>
<sequence length="96" mass="9988">TADENYLDLAYLLARNSEAKDGHMGCCVVRDGAVVATTINCGLFGDARSDVHAEAAAVSDCARRGVPLGGASIYVTRAPCPRCYKLVAVAGVCRVV</sequence>
<dbReference type="Pfam" id="PF00383">
    <property type="entry name" value="dCMP_cyt_deam_1"/>
    <property type="match status" value="1"/>
</dbReference>
<protein>
    <recommendedName>
        <fullName evidence="3">CMP/dCMP-type deaminase domain-containing protein</fullName>
    </recommendedName>
</protein>
<dbReference type="PROSITE" id="PS00903">
    <property type="entry name" value="CYT_DCMP_DEAMINASES_1"/>
    <property type="match status" value="1"/>
</dbReference>
<keyword evidence="1" id="KW-0479">Metal-binding</keyword>
<dbReference type="OrthoDB" id="6710946at2759"/>
<feature type="non-terminal residue" evidence="4">
    <location>
        <position position="1"/>
    </location>
</feature>
<dbReference type="GO" id="GO:0016787">
    <property type="term" value="F:hydrolase activity"/>
    <property type="evidence" value="ECO:0007669"/>
    <property type="project" value="InterPro"/>
</dbReference>
<evidence type="ECO:0000313" key="4">
    <source>
        <dbReference type="EMBL" id="EGB06218.1"/>
    </source>
</evidence>
<dbReference type="EMBL" id="GL833136">
    <property type="protein sequence ID" value="EGB06218.1"/>
    <property type="molecule type" value="Genomic_DNA"/>
</dbReference>
<keyword evidence="2" id="KW-0862">Zinc</keyword>
<dbReference type="eggNOG" id="ENOG502S8JJ">
    <property type="taxonomic scope" value="Eukaryota"/>
</dbReference>
<dbReference type="SUPFAM" id="SSF53927">
    <property type="entry name" value="Cytidine deaminase-like"/>
    <property type="match status" value="1"/>
</dbReference>
<dbReference type="InterPro" id="IPR016192">
    <property type="entry name" value="APOBEC/CMP_deaminase_Zn-bd"/>
</dbReference>
<keyword evidence="5" id="KW-1185">Reference proteome</keyword>
<gene>
    <name evidence="4" type="ORF">AURANDRAFT_16078</name>
</gene>
<name>F0YF73_AURAN</name>
<dbReference type="KEGG" id="aaf:AURANDRAFT_16078"/>
<dbReference type="InParanoid" id="F0YF73"/>
<evidence type="ECO:0000313" key="5">
    <source>
        <dbReference type="Proteomes" id="UP000002729"/>
    </source>
</evidence>
<evidence type="ECO:0000256" key="1">
    <source>
        <dbReference type="ARBA" id="ARBA00022723"/>
    </source>
</evidence>
<feature type="domain" description="CMP/dCMP-type deaminase" evidence="3">
    <location>
        <begin position="1"/>
        <end position="96"/>
    </location>
</feature>
<dbReference type="GeneID" id="20218592"/>
<feature type="non-terminal residue" evidence="4">
    <location>
        <position position="96"/>
    </location>
</feature>
<dbReference type="PROSITE" id="PS51747">
    <property type="entry name" value="CYT_DCMP_DEAMINASES_2"/>
    <property type="match status" value="1"/>
</dbReference>
<evidence type="ECO:0000256" key="2">
    <source>
        <dbReference type="ARBA" id="ARBA00022833"/>
    </source>
</evidence>
<accession>F0YF73</accession>
<dbReference type="Gene3D" id="3.40.140.10">
    <property type="entry name" value="Cytidine Deaminase, domain 2"/>
    <property type="match status" value="1"/>
</dbReference>
<dbReference type="GO" id="GO:0008270">
    <property type="term" value="F:zinc ion binding"/>
    <property type="evidence" value="ECO:0007669"/>
    <property type="project" value="InterPro"/>
</dbReference>
<proteinExistence type="predicted"/>
<dbReference type="RefSeq" id="XP_009039166.1">
    <property type="nucleotide sequence ID" value="XM_009040918.1"/>
</dbReference>
<dbReference type="AlphaFoldDB" id="F0YF73"/>
<dbReference type="InterPro" id="IPR002125">
    <property type="entry name" value="CMP_dCMP_dom"/>
</dbReference>
<evidence type="ECO:0000259" key="3">
    <source>
        <dbReference type="PROSITE" id="PS51747"/>
    </source>
</evidence>
<dbReference type="Proteomes" id="UP000002729">
    <property type="component" value="Unassembled WGS sequence"/>
</dbReference>
<reference evidence="4 5" key="1">
    <citation type="journal article" date="2011" name="Proc. Natl. Acad. Sci. U.S.A.">
        <title>Niche of harmful alga Aureococcus anophagefferens revealed through ecogenomics.</title>
        <authorList>
            <person name="Gobler C.J."/>
            <person name="Berry D.L."/>
            <person name="Dyhrman S.T."/>
            <person name="Wilhelm S.W."/>
            <person name="Salamov A."/>
            <person name="Lobanov A.V."/>
            <person name="Zhang Y."/>
            <person name="Collier J.L."/>
            <person name="Wurch L.L."/>
            <person name="Kustka A.B."/>
            <person name="Dill B.D."/>
            <person name="Shah M."/>
            <person name="VerBerkmoes N.C."/>
            <person name="Kuo A."/>
            <person name="Terry A."/>
            <person name="Pangilinan J."/>
            <person name="Lindquist E.A."/>
            <person name="Lucas S."/>
            <person name="Paulsen I.T."/>
            <person name="Hattenrath-Lehmann T.K."/>
            <person name="Talmage S.C."/>
            <person name="Walker E.A."/>
            <person name="Koch F."/>
            <person name="Burson A.M."/>
            <person name="Marcoval M.A."/>
            <person name="Tang Y.Z."/>
            <person name="Lecleir G.R."/>
            <person name="Coyne K.J."/>
            <person name="Berg G.M."/>
            <person name="Bertrand E.M."/>
            <person name="Saito M.A."/>
            <person name="Gladyshev V.N."/>
            <person name="Grigoriev I.V."/>
        </authorList>
    </citation>
    <scope>NUCLEOTIDE SEQUENCE [LARGE SCALE GENOMIC DNA]</scope>
    <source>
        <strain evidence="5">CCMP 1984</strain>
    </source>
</reference>
<organism evidence="5">
    <name type="scientific">Aureococcus anophagefferens</name>
    <name type="common">Harmful bloom alga</name>
    <dbReference type="NCBI Taxonomy" id="44056"/>
    <lineage>
        <taxon>Eukaryota</taxon>
        <taxon>Sar</taxon>
        <taxon>Stramenopiles</taxon>
        <taxon>Ochrophyta</taxon>
        <taxon>Pelagophyceae</taxon>
        <taxon>Pelagomonadales</taxon>
        <taxon>Pelagomonadaceae</taxon>
        <taxon>Aureococcus</taxon>
    </lineage>
</organism>